<name>A0A8H8XAZ3_9GAMM</name>
<proteinExistence type="predicted"/>
<dbReference type="EMBL" id="CAESAQ020000021">
    <property type="protein sequence ID" value="CAB5495957.1"/>
    <property type="molecule type" value="Genomic_DNA"/>
</dbReference>
<dbReference type="Proteomes" id="UP000643672">
    <property type="component" value="Unassembled WGS sequence"/>
</dbReference>
<dbReference type="AlphaFoldDB" id="A0A8H8XAZ3"/>
<gene>
    <name evidence="1" type="ORF">THERMOS_414</name>
</gene>
<organism evidence="1 2">
    <name type="scientific">Bathymodiolus thermophilus thioautotrophic gill symbiont</name>
    <dbReference type="NCBI Taxonomy" id="2360"/>
    <lineage>
        <taxon>Bacteria</taxon>
        <taxon>Pseudomonadati</taxon>
        <taxon>Pseudomonadota</taxon>
        <taxon>Gammaproteobacteria</taxon>
        <taxon>sulfur-oxidizing symbionts</taxon>
    </lineage>
</organism>
<evidence type="ECO:0000313" key="2">
    <source>
        <dbReference type="Proteomes" id="UP000643672"/>
    </source>
</evidence>
<comment type="caution">
    <text evidence="1">The sequence shown here is derived from an EMBL/GenBank/DDBJ whole genome shotgun (WGS) entry which is preliminary data.</text>
</comment>
<keyword evidence="2" id="KW-1185">Reference proteome</keyword>
<sequence length="37" mass="4256">MNAKNVRNNIKMGGNIIHAKDLYLLISIRLELDMDVE</sequence>
<accession>A0A8H8XAZ3</accession>
<protein>
    <submittedName>
        <fullName evidence="1">Uncharacterized protein</fullName>
    </submittedName>
</protein>
<evidence type="ECO:0000313" key="1">
    <source>
        <dbReference type="EMBL" id="CAB5495957.1"/>
    </source>
</evidence>
<reference evidence="1 2" key="1">
    <citation type="submission" date="2020-05" db="EMBL/GenBank/DDBJ databases">
        <authorList>
            <person name="Petersen J."/>
            <person name="Sayavedra L."/>
        </authorList>
    </citation>
    <scope>NUCLEOTIDE SEQUENCE [LARGE SCALE GENOMIC DNA]</scope>
    <source>
        <strain evidence="1">B thermophilus SOXS</strain>
    </source>
</reference>